<evidence type="ECO:0000313" key="1">
    <source>
        <dbReference type="EMBL" id="MEQ2176007.1"/>
    </source>
</evidence>
<proteinExistence type="predicted"/>
<name>A0ABV0P0M4_9TELE</name>
<evidence type="ECO:0000313" key="2">
    <source>
        <dbReference type="Proteomes" id="UP001476798"/>
    </source>
</evidence>
<reference evidence="1 2" key="1">
    <citation type="submission" date="2021-06" db="EMBL/GenBank/DDBJ databases">
        <authorList>
            <person name="Palmer J.M."/>
        </authorList>
    </citation>
    <scope>NUCLEOTIDE SEQUENCE [LARGE SCALE GENOMIC DNA]</scope>
    <source>
        <strain evidence="1 2">GA_2019</strain>
        <tissue evidence="1">Muscle</tissue>
    </source>
</reference>
<sequence length="129" mass="14050">VLLQLFHSTNHCQKPHYSAQHFLPPLLLLAQESNCLSGISPPLQESPLSAGHQTGSHQGQSWVPLAAFSVQIVSQRCTLRLLGPLLLSLCGQRRAHNRQVHPLVVCILLTVQGQMGCNAHITGLILCLL</sequence>
<organism evidence="1 2">
    <name type="scientific">Goodea atripinnis</name>
    <dbReference type="NCBI Taxonomy" id="208336"/>
    <lineage>
        <taxon>Eukaryota</taxon>
        <taxon>Metazoa</taxon>
        <taxon>Chordata</taxon>
        <taxon>Craniata</taxon>
        <taxon>Vertebrata</taxon>
        <taxon>Euteleostomi</taxon>
        <taxon>Actinopterygii</taxon>
        <taxon>Neopterygii</taxon>
        <taxon>Teleostei</taxon>
        <taxon>Neoteleostei</taxon>
        <taxon>Acanthomorphata</taxon>
        <taxon>Ovalentaria</taxon>
        <taxon>Atherinomorphae</taxon>
        <taxon>Cyprinodontiformes</taxon>
        <taxon>Goodeidae</taxon>
        <taxon>Goodea</taxon>
    </lineage>
</organism>
<protein>
    <submittedName>
        <fullName evidence="1">Uncharacterized protein</fullName>
    </submittedName>
</protein>
<gene>
    <name evidence="1" type="ORF">GOODEAATRI_023742</name>
</gene>
<keyword evidence="2" id="KW-1185">Reference proteome</keyword>
<dbReference type="Proteomes" id="UP001476798">
    <property type="component" value="Unassembled WGS sequence"/>
</dbReference>
<dbReference type="EMBL" id="JAHRIO010052536">
    <property type="protein sequence ID" value="MEQ2176007.1"/>
    <property type="molecule type" value="Genomic_DNA"/>
</dbReference>
<feature type="non-terminal residue" evidence="1">
    <location>
        <position position="1"/>
    </location>
</feature>
<comment type="caution">
    <text evidence="1">The sequence shown here is derived from an EMBL/GenBank/DDBJ whole genome shotgun (WGS) entry which is preliminary data.</text>
</comment>
<accession>A0ABV0P0M4</accession>